<dbReference type="eggNOG" id="COG0631">
    <property type="taxonomic scope" value="Bacteria"/>
</dbReference>
<keyword evidence="3" id="KW-1185">Reference proteome</keyword>
<dbReference type="Proteomes" id="UP000019772">
    <property type="component" value="Chromosome"/>
</dbReference>
<evidence type="ECO:0000313" key="3">
    <source>
        <dbReference type="Proteomes" id="UP000019772"/>
    </source>
</evidence>
<organism evidence="2 3">
    <name type="scientific">Paenibacillus sabinae T27</name>
    <dbReference type="NCBI Taxonomy" id="1268072"/>
    <lineage>
        <taxon>Bacteria</taxon>
        <taxon>Bacillati</taxon>
        <taxon>Bacillota</taxon>
        <taxon>Bacilli</taxon>
        <taxon>Bacillales</taxon>
        <taxon>Paenibacillaceae</taxon>
        <taxon>Paenibacillus</taxon>
    </lineage>
</organism>
<dbReference type="InterPro" id="IPR001932">
    <property type="entry name" value="PPM-type_phosphatase-like_dom"/>
</dbReference>
<dbReference type="SUPFAM" id="SSF81606">
    <property type="entry name" value="PP2C-like"/>
    <property type="match status" value="1"/>
</dbReference>
<dbReference type="InterPro" id="IPR036457">
    <property type="entry name" value="PPM-type-like_dom_sf"/>
</dbReference>
<evidence type="ECO:0000313" key="2">
    <source>
        <dbReference type="EMBL" id="AHV95632.1"/>
    </source>
</evidence>
<evidence type="ECO:0000259" key="1">
    <source>
        <dbReference type="Pfam" id="PF13672"/>
    </source>
</evidence>
<protein>
    <recommendedName>
        <fullName evidence="1">PPM-type phosphatase domain-containing protein</fullName>
    </recommendedName>
</protein>
<gene>
    <name evidence="2" type="ORF">PSAB_03480</name>
</gene>
<dbReference type="Gene3D" id="3.60.40.10">
    <property type="entry name" value="PPM-type phosphatase domain"/>
    <property type="match status" value="1"/>
</dbReference>
<dbReference type="AlphaFoldDB" id="X4ZDS0"/>
<dbReference type="OrthoDB" id="9801841at2"/>
<sequence length="251" mass="28295">MGVTFDRWGIWGASMIGPLHIKRKLPNQDAWFARQYKWGDVVAVSDGLGSRPRSDIGSTAAVQAVVDAARICGGYPEERVTEFLQLIHAIWLMRIAPYKAGDCGATCLFVIRAGGRSLMAQLGDGLIVAHGERTEPRLLFDDKEDAFVNMTAALNRDFDGAAWRTLVSDARLYDAFLLCTDGISEDLVPEKRVEFAKELYAAYRGIPAPERRRDIRRWLKEWPVPRHTDDKTIACLYREQVDEHGIQAMDR</sequence>
<dbReference type="EMBL" id="CP004078">
    <property type="protein sequence ID" value="AHV95632.1"/>
    <property type="molecule type" value="Genomic_DNA"/>
</dbReference>
<proteinExistence type="predicted"/>
<accession>X4ZDS0</accession>
<reference evidence="2 3" key="1">
    <citation type="journal article" date="2014" name="PLoS Genet.">
        <title>Comparative Genomic Analysis of N2-Fixing and Non-N2-Fixing Paenibacillus spp.: Organization, Evolution and Expression of the Nitrogen Fixation Genes.</title>
        <authorList>
            <person name="Xie J.B."/>
            <person name="Du Z."/>
            <person name="Bai L."/>
            <person name="Tian C."/>
            <person name="Zhang Y."/>
            <person name="Xie J.Y."/>
            <person name="Wang T."/>
            <person name="Liu X."/>
            <person name="Chen X."/>
            <person name="Cheng Q."/>
            <person name="Chen S."/>
            <person name="Li J."/>
        </authorList>
    </citation>
    <scope>NUCLEOTIDE SEQUENCE [LARGE SCALE GENOMIC DNA]</scope>
    <source>
        <strain evidence="2 3">T27</strain>
    </source>
</reference>
<dbReference type="STRING" id="1268072.PSAB_03480"/>
<name>X4ZDS0_9BACL</name>
<feature type="domain" description="PPM-type phosphatase" evidence="1">
    <location>
        <begin position="16"/>
        <end position="219"/>
    </location>
</feature>
<dbReference type="HOGENOM" id="CLU_102554_0_0_9"/>
<dbReference type="PATRIC" id="fig|1268072.3.peg.719"/>
<dbReference type="KEGG" id="psab:PSAB_03480"/>
<dbReference type="Pfam" id="PF13672">
    <property type="entry name" value="PP2C_2"/>
    <property type="match status" value="1"/>
</dbReference>
<dbReference type="RefSeq" id="WP_025333219.1">
    <property type="nucleotide sequence ID" value="NZ_CP004078.1"/>
</dbReference>